<dbReference type="InterPro" id="IPR036505">
    <property type="entry name" value="Amidase/PGRP_sf"/>
</dbReference>
<feature type="domain" description="Peptidoglycan recognition protein family" evidence="2">
    <location>
        <begin position="26"/>
        <end position="130"/>
    </location>
</feature>
<evidence type="ECO:0000313" key="3">
    <source>
        <dbReference type="EMBL" id="ELU07753.1"/>
    </source>
</evidence>
<name>R7UNR6_CAPTE</name>
<dbReference type="EMBL" id="KB299619">
    <property type="protein sequence ID" value="ELU07753.1"/>
    <property type="molecule type" value="Genomic_DNA"/>
</dbReference>
<dbReference type="InterPro" id="IPR002502">
    <property type="entry name" value="Amidase_domain"/>
</dbReference>
<sequence>MQSKASVASNFPLVSCFFSDSGYGRSFLVKRVEWGARPSPKFVPLATPVDNVIIHHTAGDASTTPSANASAVRYQQRQHIDHQGQMACFEYDALVAEYGKAYEGRGWTAQGQHTADLDKNSIGMLTIASHWF</sequence>
<dbReference type="STRING" id="283909.R7UNR6"/>
<dbReference type="CDD" id="cd06583">
    <property type="entry name" value="PGRP"/>
    <property type="match status" value="1"/>
</dbReference>
<dbReference type="AlphaFoldDB" id="R7UNR6"/>
<dbReference type="OrthoDB" id="10001926at2759"/>
<dbReference type="EMBL" id="AMQN01001105">
    <property type="status" value="NOT_ANNOTATED_CDS"/>
    <property type="molecule type" value="Genomic_DNA"/>
</dbReference>
<proteinExistence type="inferred from homology"/>
<accession>R7UNR6</accession>
<dbReference type="SMART" id="SM00701">
    <property type="entry name" value="PGRP"/>
    <property type="match status" value="1"/>
</dbReference>
<dbReference type="OMA" id="GACNTTE"/>
<dbReference type="InterPro" id="IPR006619">
    <property type="entry name" value="PGRP_domain_met/bac"/>
</dbReference>
<reference evidence="4" key="3">
    <citation type="submission" date="2015-06" db="UniProtKB">
        <authorList>
            <consortium name="EnsemblMetazoa"/>
        </authorList>
    </citation>
    <scope>IDENTIFICATION</scope>
</reference>
<evidence type="ECO:0000313" key="4">
    <source>
        <dbReference type="EnsemblMetazoa" id="CapteP170792"/>
    </source>
</evidence>
<comment type="similarity">
    <text evidence="1">Belongs to the N-acetylmuramoyl-L-alanine amidase 2 family.</text>
</comment>
<reference evidence="3 5" key="2">
    <citation type="journal article" date="2013" name="Nature">
        <title>Insights into bilaterian evolution from three spiralian genomes.</title>
        <authorList>
            <person name="Simakov O."/>
            <person name="Marletaz F."/>
            <person name="Cho S.J."/>
            <person name="Edsinger-Gonzales E."/>
            <person name="Havlak P."/>
            <person name="Hellsten U."/>
            <person name="Kuo D.H."/>
            <person name="Larsson T."/>
            <person name="Lv J."/>
            <person name="Arendt D."/>
            <person name="Savage R."/>
            <person name="Osoegawa K."/>
            <person name="de Jong P."/>
            <person name="Grimwood J."/>
            <person name="Chapman J.A."/>
            <person name="Shapiro H."/>
            <person name="Aerts A."/>
            <person name="Otillar R.P."/>
            <person name="Terry A.Y."/>
            <person name="Boore J.L."/>
            <person name="Grigoriev I.V."/>
            <person name="Lindberg D.R."/>
            <person name="Seaver E.C."/>
            <person name="Weisblat D.A."/>
            <person name="Putnam N.H."/>
            <person name="Rokhsar D.S."/>
        </authorList>
    </citation>
    <scope>NUCLEOTIDE SEQUENCE</scope>
    <source>
        <strain evidence="3 5">I ESC-2004</strain>
    </source>
</reference>
<organism evidence="3">
    <name type="scientific">Capitella teleta</name>
    <name type="common">Polychaete worm</name>
    <dbReference type="NCBI Taxonomy" id="283909"/>
    <lineage>
        <taxon>Eukaryota</taxon>
        <taxon>Metazoa</taxon>
        <taxon>Spiralia</taxon>
        <taxon>Lophotrochozoa</taxon>
        <taxon>Annelida</taxon>
        <taxon>Polychaeta</taxon>
        <taxon>Sedentaria</taxon>
        <taxon>Scolecida</taxon>
        <taxon>Capitellidae</taxon>
        <taxon>Capitella</taxon>
    </lineage>
</organism>
<gene>
    <name evidence="3" type="ORF">CAPTEDRAFT_170792</name>
</gene>
<dbReference type="PANTHER" id="PTHR11022">
    <property type="entry name" value="PEPTIDOGLYCAN RECOGNITION PROTEIN"/>
    <property type="match status" value="1"/>
</dbReference>
<dbReference type="GO" id="GO:0008270">
    <property type="term" value="F:zinc ion binding"/>
    <property type="evidence" value="ECO:0007669"/>
    <property type="project" value="InterPro"/>
</dbReference>
<dbReference type="Pfam" id="PF01510">
    <property type="entry name" value="Amidase_2"/>
    <property type="match status" value="1"/>
</dbReference>
<evidence type="ECO:0000313" key="5">
    <source>
        <dbReference type="Proteomes" id="UP000014760"/>
    </source>
</evidence>
<evidence type="ECO:0000256" key="1">
    <source>
        <dbReference type="ARBA" id="ARBA00007553"/>
    </source>
</evidence>
<dbReference type="GO" id="GO:0009253">
    <property type="term" value="P:peptidoglycan catabolic process"/>
    <property type="evidence" value="ECO:0007669"/>
    <property type="project" value="InterPro"/>
</dbReference>
<evidence type="ECO:0000259" key="2">
    <source>
        <dbReference type="SMART" id="SM00701"/>
    </source>
</evidence>
<dbReference type="EMBL" id="AMQN01001104">
    <property type="status" value="NOT_ANNOTATED_CDS"/>
    <property type="molecule type" value="Genomic_DNA"/>
</dbReference>
<dbReference type="GO" id="GO:0008745">
    <property type="term" value="F:N-acetylmuramoyl-L-alanine amidase activity"/>
    <property type="evidence" value="ECO:0007669"/>
    <property type="project" value="InterPro"/>
</dbReference>
<reference evidence="5" key="1">
    <citation type="submission" date="2012-12" db="EMBL/GenBank/DDBJ databases">
        <authorList>
            <person name="Hellsten U."/>
            <person name="Grimwood J."/>
            <person name="Chapman J.A."/>
            <person name="Shapiro H."/>
            <person name="Aerts A."/>
            <person name="Otillar R.P."/>
            <person name="Terry A.Y."/>
            <person name="Boore J.L."/>
            <person name="Simakov O."/>
            <person name="Marletaz F."/>
            <person name="Cho S.-J."/>
            <person name="Edsinger-Gonzales E."/>
            <person name="Havlak P."/>
            <person name="Kuo D.-H."/>
            <person name="Larsson T."/>
            <person name="Lv J."/>
            <person name="Arendt D."/>
            <person name="Savage R."/>
            <person name="Osoegawa K."/>
            <person name="de Jong P."/>
            <person name="Lindberg D.R."/>
            <person name="Seaver E.C."/>
            <person name="Weisblat D.A."/>
            <person name="Putnam N.H."/>
            <person name="Grigoriev I.V."/>
            <person name="Rokhsar D.S."/>
        </authorList>
    </citation>
    <scope>NUCLEOTIDE SEQUENCE</scope>
    <source>
        <strain evidence="5">I ESC-2004</strain>
    </source>
</reference>
<dbReference type="SUPFAM" id="SSF55846">
    <property type="entry name" value="N-acetylmuramoyl-L-alanine amidase-like"/>
    <property type="match status" value="1"/>
</dbReference>
<protein>
    <recommendedName>
        <fullName evidence="2">Peptidoglycan recognition protein family domain-containing protein</fullName>
    </recommendedName>
</protein>
<dbReference type="InterPro" id="IPR015510">
    <property type="entry name" value="PGRP"/>
</dbReference>
<dbReference type="PANTHER" id="PTHR11022:SF41">
    <property type="entry name" value="PEPTIDOGLYCAN-RECOGNITION PROTEIN LC-RELATED"/>
    <property type="match status" value="1"/>
</dbReference>
<dbReference type="EnsemblMetazoa" id="CapteT170792">
    <property type="protein sequence ID" value="CapteP170792"/>
    <property type="gene ID" value="CapteG170792"/>
</dbReference>
<dbReference type="Proteomes" id="UP000014760">
    <property type="component" value="Unassembled WGS sequence"/>
</dbReference>
<dbReference type="HOGENOM" id="CLU_1919041_0_0_1"/>
<dbReference type="Gene3D" id="3.40.80.10">
    <property type="entry name" value="Peptidoglycan recognition protein-like"/>
    <property type="match status" value="1"/>
</dbReference>
<keyword evidence="5" id="KW-1185">Reference proteome</keyword>